<sequence length="127" mass="13668">MPSTATLAMVSIDCPDPQTVTKMSEFYQGVLGWDVAYEGDGYAMLKDGTAAALGFGVAEDFRVPEWPNHGTKQFHLDLGADDVEATVQHCVELGATKPEDQPGGDRWTVLLDPAGHPFCVTNLANWG</sequence>
<dbReference type="PROSITE" id="PS51819">
    <property type="entry name" value="VOC"/>
    <property type="match status" value="1"/>
</dbReference>
<keyword evidence="3" id="KW-1185">Reference proteome</keyword>
<dbReference type="InterPro" id="IPR029068">
    <property type="entry name" value="Glyas_Bleomycin-R_OHBP_Dase"/>
</dbReference>
<dbReference type="InterPro" id="IPR037523">
    <property type="entry name" value="VOC_core"/>
</dbReference>
<dbReference type="RefSeq" id="WP_377822932.1">
    <property type="nucleotide sequence ID" value="NZ_JBHSWJ010000002.1"/>
</dbReference>
<dbReference type="Gene3D" id="3.10.180.10">
    <property type="entry name" value="2,3-Dihydroxybiphenyl 1,2-Dioxygenase, domain 1"/>
    <property type="match status" value="1"/>
</dbReference>
<dbReference type="EMBL" id="JBHSWJ010000002">
    <property type="protein sequence ID" value="MFC6714488.1"/>
    <property type="molecule type" value="Genomic_DNA"/>
</dbReference>
<feature type="domain" description="VOC" evidence="1">
    <location>
        <begin position="8"/>
        <end position="123"/>
    </location>
</feature>
<dbReference type="CDD" id="cd06587">
    <property type="entry name" value="VOC"/>
    <property type="match status" value="1"/>
</dbReference>
<dbReference type="InterPro" id="IPR041581">
    <property type="entry name" value="Glyoxalase_6"/>
</dbReference>
<comment type="caution">
    <text evidence="2">The sequence shown here is derived from an EMBL/GenBank/DDBJ whole genome shotgun (WGS) entry which is preliminary data.</text>
</comment>
<evidence type="ECO:0000313" key="3">
    <source>
        <dbReference type="Proteomes" id="UP001596356"/>
    </source>
</evidence>
<dbReference type="Proteomes" id="UP001596356">
    <property type="component" value="Unassembled WGS sequence"/>
</dbReference>
<gene>
    <name evidence="2" type="ORF">ACFQBT_11935</name>
</gene>
<evidence type="ECO:0000313" key="2">
    <source>
        <dbReference type="EMBL" id="MFC6714488.1"/>
    </source>
</evidence>
<reference evidence="3" key="1">
    <citation type="journal article" date="2019" name="Int. J. Syst. Evol. Microbiol.">
        <title>The Global Catalogue of Microorganisms (GCM) 10K type strain sequencing project: providing services to taxonomists for standard genome sequencing and annotation.</title>
        <authorList>
            <consortium name="The Broad Institute Genomics Platform"/>
            <consortium name="The Broad Institute Genome Sequencing Center for Infectious Disease"/>
            <person name="Wu L."/>
            <person name="Ma J."/>
        </authorList>
    </citation>
    <scope>NUCLEOTIDE SEQUENCE [LARGE SCALE GENOMIC DNA]</scope>
    <source>
        <strain evidence="3">NBRC 106593</strain>
    </source>
</reference>
<evidence type="ECO:0000259" key="1">
    <source>
        <dbReference type="PROSITE" id="PS51819"/>
    </source>
</evidence>
<dbReference type="SUPFAM" id="SSF54593">
    <property type="entry name" value="Glyoxalase/Bleomycin resistance protein/Dihydroxybiphenyl dioxygenase"/>
    <property type="match status" value="1"/>
</dbReference>
<organism evidence="2 3">
    <name type="scientific">Branchiibius cervicis</name>
    <dbReference type="NCBI Taxonomy" id="908252"/>
    <lineage>
        <taxon>Bacteria</taxon>
        <taxon>Bacillati</taxon>
        <taxon>Actinomycetota</taxon>
        <taxon>Actinomycetes</taxon>
        <taxon>Micrococcales</taxon>
        <taxon>Dermacoccaceae</taxon>
        <taxon>Branchiibius</taxon>
    </lineage>
</organism>
<name>A0ABW2AUJ1_9MICO</name>
<accession>A0ABW2AUJ1</accession>
<protein>
    <submittedName>
        <fullName evidence="2">VOC family protein</fullName>
    </submittedName>
</protein>
<proteinExistence type="predicted"/>
<dbReference type="Pfam" id="PF18029">
    <property type="entry name" value="Glyoxalase_6"/>
    <property type="match status" value="1"/>
</dbReference>
<dbReference type="PANTHER" id="PTHR35908:SF1">
    <property type="entry name" value="CONSERVED PROTEIN"/>
    <property type="match status" value="1"/>
</dbReference>
<dbReference type="PANTHER" id="PTHR35908">
    <property type="entry name" value="HYPOTHETICAL FUSION PROTEIN"/>
    <property type="match status" value="1"/>
</dbReference>